<name>A0A1F7YBY6_9BACT</name>
<comment type="caution">
    <text evidence="1">The sequence shown here is derived from an EMBL/GenBank/DDBJ whole genome shotgun (WGS) entry which is preliminary data.</text>
</comment>
<reference evidence="1 2" key="1">
    <citation type="journal article" date="2016" name="Nat. Commun.">
        <title>Thousands of microbial genomes shed light on interconnected biogeochemical processes in an aquifer system.</title>
        <authorList>
            <person name="Anantharaman K."/>
            <person name="Brown C.T."/>
            <person name="Hug L.A."/>
            <person name="Sharon I."/>
            <person name="Castelle C.J."/>
            <person name="Probst A.J."/>
            <person name="Thomas B.C."/>
            <person name="Singh A."/>
            <person name="Wilkins M.J."/>
            <person name="Karaoz U."/>
            <person name="Brodie E.L."/>
            <person name="Williams K.H."/>
            <person name="Hubbard S.S."/>
            <person name="Banfield J.F."/>
        </authorList>
    </citation>
    <scope>NUCLEOTIDE SEQUENCE [LARGE SCALE GENOMIC DNA]</scope>
</reference>
<sequence>MTPGETQTTLASISSLSPPDAVINEVHFSSNNPAVIAYPAAPADADSTFSYTNTATALAPGTADLTATVHATSTGYNHVTACIDTQTVSVVEPDPWWQVRDADVLSEGDLTDPISSTATNPYFNLAGAGGYPGIPILNGTASFGNGSVSQIPPFGWIVNSATSFSGTSANPIYGYNFLKNLAPTEVRNCTGSSNGCIPAGDTIPAGNLLLAGFNSGGYTWRRALGDLRIHGTGNINNNKMVVLVEGNLYLGYNNLTPTNTRINLNDGQGFVAFIVKGNIIISEEVASAGDSVGVGDINGSPGLEGIYMADGTISTGHFSAGADYQLRIRGMLIGWGGITFQRDLGGSGNGTQPSEYIQYAPDLQFTYPARLGVLKLRWNEVAP</sequence>
<organism evidence="1 2">
    <name type="scientific">Candidatus Woesebacteria bacterium RIFCSPHIGHO2_01_FULL_39_28</name>
    <dbReference type="NCBI Taxonomy" id="1802496"/>
    <lineage>
        <taxon>Bacteria</taxon>
        <taxon>Candidatus Woeseibacteriota</taxon>
    </lineage>
</organism>
<protein>
    <submittedName>
        <fullName evidence="1">Uncharacterized protein</fullName>
    </submittedName>
</protein>
<proteinExistence type="predicted"/>
<evidence type="ECO:0000313" key="1">
    <source>
        <dbReference type="EMBL" id="OGM24690.1"/>
    </source>
</evidence>
<evidence type="ECO:0000313" key="2">
    <source>
        <dbReference type="Proteomes" id="UP000178851"/>
    </source>
</evidence>
<accession>A0A1F7YBY6</accession>
<gene>
    <name evidence="1" type="ORF">A2627_02730</name>
</gene>
<dbReference type="EMBL" id="MGGI01000026">
    <property type="protein sequence ID" value="OGM24690.1"/>
    <property type="molecule type" value="Genomic_DNA"/>
</dbReference>
<dbReference type="Proteomes" id="UP000178851">
    <property type="component" value="Unassembled WGS sequence"/>
</dbReference>
<dbReference type="AlphaFoldDB" id="A0A1F7YBY6"/>